<reference evidence="1" key="1">
    <citation type="submission" date="2018-05" db="EMBL/GenBank/DDBJ databases">
        <authorList>
            <person name="Lanie J.A."/>
            <person name="Ng W.-L."/>
            <person name="Kazmierczak K.M."/>
            <person name="Andrzejewski T.M."/>
            <person name="Davidsen T.M."/>
            <person name="Wayne K.J."/>
            <person name="Tettelin H."/>
            <person name="Glass J.I."/>
            <person name="Rusch D."/>
            <person name="Podicherti R."/>
            <person name="Tsui H.-C.T."/>
            <person name="Winkler M.E."/>
        </authorList>
    </citation>
    <scope>NUCLEOTIDE SEQUENCE</scope>
</reference>
<evidence type="ECO:0000313" key="1">
    <source>
        <dbReference type="EMBL" id="SVD59763.1"/>
    </source>
</evidence>
<feature type="non-terminal residue" evidence="1">
    <location>
        <position position="40"/>
    </location>
</feature>
<name>A0A382WLV4_9ZZZZ</name>
<dbReference type="EMBL" id="UINC01160878">
    <property type="protein sequence ID" value="SVD59763.1"/>
    <property type="molecule type" value="Genomic_DNA"/>
</dbReference>
<organism evidence="1">
    <name type="scientific">marine metagenome</name>
    <dbReference type="NCBI Taxonomy" id="408172"/>
    <lineage>
        <taxon>unclassified sequences</taxon>
        <taxon>metagenomes</taxon>
        <taxon>ecological metagenomes</taxon>
    </lineage>
</organism>
<accession>A0A382WLV4</accession>
<proteinExistence type="predicted"/>
<sequence length="40" mass="4267">MNSKQAKQKFGIIGNSPKLERAIDVSLQVAPTDISILVVG</sequence>
<gene>
    <name evidence="1" type="ORF">METZ01_LOCUS412617</name>
</gene>
<protein>
    <submittedName>
        <fullName evidence="1">Uncharacterized protein</fullName>
    </submittedName>
</protein>
<dbReference type="AlphaFoldDB" id="A0A382WLV4"/>